<keyword evidence="7" id="KW-0320">Glycogen biosynthesis</keyword>
<dbReference type="PROSITE" id="PS00810">
    <property type="entry name" value="ADP_GLC_PYROPHOSPH_3"/>
    <property type="match status" value="1"/>
</dbReference>
<dbReference type="SUPFAM" id="SSF53448">
    <property type="entry name" value="Nucleotide-diphospho-sugar transferases"/>
    <property type="match status" value="1"/>
</dbReference>
<evidence type="ECO:0000313" key="11">
    <source>
        <dbReference type="EMBL" id="HIU44967.1"/>
    </source>
</evidence>
<dbReference type="NCBIfam" id="NF003670">
    <property type="entry name" value="PRK05293.1"/>
    <property type="match status" value="1"/>
</dbReference>
<keyword evidence="3 11" id="KW-0808">Transferase</keyword>
<dbReference type="PROSITE" id="PS00809">
    <property type="entry name" value="ADP_GLC_PYROPHOSPH_2"/>
    <property type="match status" value="1"/>
</dbReference>
<evidence type="ECO:0000256" key="5">
    <source>
        <dbReference type="ARBA" id="ARBA00022741"/>
    </source>
</evidence>
<dbReference type="AlphaFoldDB" id="A0A9D1LN98"/>
<gene>
    <name evidence="11" type="ORF">IAC52_01580</name>
</gene>
<comment type="caution">
    <text evidence="11">The sequence shown here is derived from an EMBL/GenBank/DDBJ whole genome shotgun (WGS) entry which is preliminary data.</text>
</comment>
<evidence type="ECO:0000313" key="12">
    <source>
        <dbReference type="Proteomes" id="UP000824070"/>
    </source>
</evidence>
<evidence type="ECO:0000259" key="9">
    <source>
        <dbReference type="Pfam" id="PF00483"/>
    </source>
</evidence>
<evidence type="ECO:0000256" key="4">
    <source>
        <dbReference type="ARBA" id="ARBA00022695"/>
    </source>
</evidence>
<dbReference type="Gene3D" id="2.160.10.10">
    <property type="entry name" value="Hexapeptide repeat proteins"/>
    <property type="match status" value="1"/>
</dbReference>
<dbReference type="SUPFAM" id="SSF51161">
    <property type="entry name" value="Trimeric LpxA-like enzymes"/>
    <property type="match status" value="1"/>
</dbReference>
<protein>
    <submittedName>
        <fullName evidence="11">Glucose-1-phosphate adenylyltransferase</fullName>
        <ecNumber evidence="11">2.7.7.27</ecNumber>
    </submittedName>
</protein>
<evidence type="ECO:0000256" key="1">
    <source>
        <dbReference type="ARBA" id="ARBA00010443"/>
    </source>
</evidence>
<evidence type="ECO:0000256" key="6">
    <source>
        <dbReference type="ARBA" id="ARBA00022840"/>
    </source>
</evidence>
<dbReference type="InterPro" id="IPR005835">
    <property type="entry name" value="NTP_transferase_dom"/>
</dbReference>
<dbReference type="PROSITE" id="PS00808">
    <property type="entry name" value="ADP_GLC_PYROPHOSPH_1"/>
    <property type="match status" value="1"/>
</dbReference>
<name>A0A9D1LN98_9FIRM</name>
<organism evidence="11 12">
    <name type="scientific">Candidatus Alloenteromonas pullicola</name>
    <dbReference type="NCBI Taxonomy" id="2840784"/>
    <lineage>
        <taxon>Bacteria</taxon>
        <taxon>Bacillati</taxon>
        <taxon>Bacillota</taxon>
        <taxon>Bacillota incertae sedis</taxon>
        <taxon>Candidatus Alloenteromonas</taxon>
    </lineage>
</organism>
<dbReference type="InterPro" id="IPR056818">
    <property type="entry name" value="GlmU/GlgC-like_hexapep"/>
</dbReference>
<keyword evidence="2" id="KW-0321">Glycogen metabolism</keyword>
<dbReference type="EMBL" id="DVMV01000012">
    <property type="protein sequence ID" value="HIU44967.1"/>
    <property type="molecule type" value="Genomic_DNA"/>
</dbReference>
<dbReference type="Gene3D" id="3.90.550.10">
    <property type="entry name" value="Spore Coat Polysaccharide Biosynthesis Protein SpsA, Chain A"/>
    <property type="match status" value="1"/>
</dbReference>
<keyword evidence="4 11" id="KW-0548">Nucleotidyltransferase</keyword>
<dbReference type="InterPro" id="IPR011004">
    <property type="entry name" value="Trimer_LpxA-like_sf"/>
</dbReference>
<dbReference type="EC" id="2.7.7.27" evidence="11"/>
<dbReference type="InterPro" id="IPR011831">
    <property type="entry name" value="ADP-Glc_PPase"/>
</dbReference>
<feature type="domain" description="Glucose-1-phosphate adenylyltransferase/Bifunctional protein GlmU-like C-terminal hexapeptide" evidence="10">
    <location>
        <begin position="290"/>
        <end position="363"/>
    </location>
</feature>
<dbReference type="InterPro" id="IPR005836">
    <property type="entry name" value="ADP_Glu_pyroP_CS"/>
</dbReference>
<dbReference type="GO" id="GO:0008878">
    <property type="term" value="F:glucose-1-phosphate adenylyltransferase activity"/>
    <property type="evidence" value="ECO:0007669"/>
    <property type="project" value="UniProtKB-EC"/>
</dbReference>
<feature type="domain" description="Nucleotidyl transferase" evidence="9">
    <location>
        <begin position="7"/>
        <end position="259"/>
    </location>
</feature>
<sequence length="374" mass="40762">MGIKIAAMILAGGKGTRLKALTRKTAKPAVSYGAKYRIIDFPLSNCANSGINHVGVLTQYESSELNTYIGNGKNWGLNGVNSLTSVLTPKQTEEGSNWYRGTADAIYQNLDWLDSLSPEYVLILSGDHIYSTTYEPMLRRHLDAKADCTISVYPVPMAEASRFGILEVDQDGVITAFKEKPKVPKSNLASMGIYIFTYKTLRAMLVEDGKDEDSDHDFGKNIIPKMMEKGKKLVAYTYHGYWKDVGTIASLHQANMDLLMSGDSSADLFAGGKRIYTEDNHATPQYIGPAGTVKDSLINQGAIVRGYCEHCVVSSGAYLKEGSKAVNCVIMDGATLDEGAEAYDAIIGPDAYIGKGEKVNAERQEIDLYTATRG</sequence>
<comment type="similarity">
    <text evidence="1">Belongs to the bacterial/plant glucose-1-phosphate adenylyltransferase family.</text>
</comment>
<evidence type="ECO:0000256" key="3">
    <source>
        <dbReference type="ARBA" id="ARBA00022679"/>
    </source>
</evidence>
<evidence type="ECO:0000256" key="2">
    <source>
        <dbReference type="ARBA" id="ARBA00022600"/>
    </source>
</evidence>
<dbReference type="GO" id="GO:0005978">
    <property type="term" value="P:glycogen biosynthetic process"/>
    <property type="evidence" value="ECO:0007669"/>
    <property type="project" value="UniProtKB-KW"/>
</dbReference>
<keyword evidence="6" id="KW-0067">ATP-binding</keyword>
<evidence type="ECO:0000256" key="8">
    <source>
        <dbReference type="ARBA" id="ARBA00023277"/>
    </source>
</evidence>
<dbReference type="InterPro" id="IPR029044">
    <property type="entry name" value="Nucleotide-diphossugar_trans"/>
</dbReference>
<dbReference type="PANTHER" id="PTHR43523">
    <property type="entry name" value="GLUCOSE-1-PHOSPHATE ADENYLYLTRANSFERASE-RELATED"/>
    <property type="match status" value="1"/>
</dbReference>
<dbReference type="CDD" id="cd02508">
    <property type="entry name" value="ADP_Glucose_PP"/>
    <property type="match status" value="1"/>
</dbReference>
<evidence type="ECO:0000259" key="10">
    <source>
        <dbReference type="Pfam" id="PF24894"/>
    </source>
</evidence>
<dbReference type="Proteomes" id="UP000824070">
    <property type="component" value="Unassembled WGS sequence"/>
</dbReference>
<keyword evidence="8" id="KW-0119">Carbohydrate metabolism</keyword>
<evidence type="ECO:0000256" key="7">
    <source>
        <dbReference type="ARBA" id="ARBA00023056"/>
    </source>
</evidence>
<dbReference type="GO" id="GO:0005524">
    <property type="term" value="F:ATP binding"/>
    <property type="evidence" value="ECO:0007669"/>
    <property type="project" value="UniProtKB-KW"/>
</dbReference>
<accession>A0A9D1LN98</accession>
<dbReference type="PANTHER" id="PTHR43523:SF2">
    <property type="entry name" value="GLUCOSE-1-PHOSPHATE ADENYLYLTRANSFERASE"/>
    <property type="match status" value="1"/>
</dbReference>
<reference evidence="11" key="1">
    <citation type="submission" date="2020-10" db="EMBL/GenBank/DDBJ databases">
        <authorList>
            <person name="Gilroy R."/>
        </authorList>
    </citation>
    <scope>NUCLEOTIDE SEQUENCE</scope>
    <source>
        <strain evidence="11">ChiGjej1B1-22543</strain>
    </source>
</reference>
<reference evidence="11" key="2">
    <citation type="journal article" date="2021" name="PeerJ">
        <title>Extensive microbial diversity within the chicken gut microbiome revealed by metagenomics and culture.</title>
        <authorList>
            <person name="Gilroy R."/>
            <person name="Ravi A."/>
            <person name="Getino M."/>
            <person name="Pursley I."/>
            <person name="Horton D.L."/>
            <person name="Alikhan N.F."/>
            <person name="Baker D."/>
            <person name="Gharbi K."/>
            <person name="Hall N."/>
            <person name="Watson M."/>
            <person name="Adriaenssens E.M."/>
            <person name="Foster-Nyarko E."/>
            <person name="Jarju S."/>
            <person name="Secka A."/>
            <person name="Antonio M."/>
            <person name="Oren A."/>
            <person name="Chaudhuri R.R."/>
            <person name="La Ragione R."/>
            <person name="Hildebrand F."/>
            <person name="Pallen M.J."/>
        </authorList>
    </citation>
    <scope>NUCLEOTIDE SEQUENCE</scope>
    <source>
        <strain evidence="11">ChiGjej1B1-22543</strain>
    </source>
</reference>
<proteinExistence type="inferred from homology"/>
<dbReference type="Pfam" id="PF24894">
    <property type="entry name" value="Hexapep_GlmU"/>
    <property type="match status" value="1"/>
</dbReference>
<keyword evidence="5" id="KW-0547">Nucleotide-binding</keyword>
<dbReference type="Pfam" id="PF00483">
    <property type="entry name" value="NTP_transferase"/>
    <property type="match status" value="1"/>
</dbReference>